<reference evidence="2 3" key="1">
    <citation type="submission" date="2023-11" db="EMBL/GenBank/DDBJ databases">
        <authorList>
            <person name="Hedman E."/>
            <person name="Englund M."/>
            <person name="Stromberg M."/>
            <person name="Nyberg Akerstrom W."/>
            <person name="Nylinder S."/>
            <person name="Jareborg N."/>
            <person name="Kallberg Y."/>
            <person name="Kronander E."/>
        </authorList>
    </citation>
    <scope>NUCLEOTIDE SEQUENCE [LARGE SCALE GENOMIC DNA]</scope>
</reference>
<dbReference type="Proteomes" id="UP001314205">
    <property type="component" value="Unassembled WGS sequence"/>
</dbReference>
<dbReference type="CDD" id="cd01647">
    <property type="entry name" value="RT_LTR"/>
    <property type="match status" value="1"/>
</dbReference>
<dbReference type="InterPro" id="IPR043502">
    <property type="entry name" value="DNA/RNA_pol_sf"/>
</dbReference>
<keyword evidence="3" id="KW-1185">Reference proteome</keyword>
<accession>A0AAV1L416</accession>
<protein>
    <recommendedName>
        <fullName evidence="1">Reverse transcriptase domain-containing protein</fullName>
    </recommendedName>
</protein>
<evidence type="ECO:0000259" key="1">
    <source>
        <dbReference type="PROSITE" id="PS50878"/>
    </source>
</evidence>
<dbReference type="EMBL" id="CAVLGL010000084">
    <property type="protein sequence ID" value="CAK1589740.1"/>
    <property type="molecule type" value="Genomic_DNA"/>
</dbReference>
<dbReference type="InterPro" id="IPR043128">
    <property type="entry name" value="Rev_trsase/Diguanyl_cyclase"/>
</dbReference>
<dbReference type="Pfam" id="PF00078">
    <property type="entry name" value="RVT_1"/>
    <property type="match status" value="1"/>
</dbReference>
<organism evidence="2 3">
    <name type="scientific">Parnassius mnemosyne</name>
    <name type="common">clouded apollo</name>
    <dbReference type="NCBI Taxonomy" id="213953"/>
    <lineage>
        <taxon>Eukaryota</taxon>
        <taxon>Metazoa</taxon>
        <taxon>Ecdysozoa</taxon>
        <taxon>Arthropoda</taxon>
        <taxon>Hexapoda</taxon>
        <taxon>Insecta</taxon>
        <taxon>Pterygota</taxon>
        <taxon>Neoptera</taxon>
        <taxon>Endopterygota</taxon>
        <taxon>Lepidoptera</taxon>
        <taxon>Glossata</taxon>
        <taxon>Ditrysia</taxon>
        <taxon>Papilionoidea</taxon>
        <taxon>Papilionidae</taxon>
        <taxon>Parnassiinae</taxon>
        <taxon>Parnassini</taxon>
        <taxon>Parnassius</taxon>
        <taxon>Driopa</taxon>
    </lineage>
</organism>
<sequence>MSEKDAPKTASSVSQGHFEFTRMSFGLKNAPSTFQRFMNTALSGLQGLQCFVYLDNIVIYSYDLQTHINNLSNVFDRLRHFNLKLQPDKCEFIRKEVSYLGHIITNEGLKPNPEKTKAVQQFPQPRCPKDIKYLMGLVSYYRRFIPNQLKIQNLL</sequence>
<dbReference type="PANTHER" id="PTHR37984:SF5">
    <property type="entry name" value="PROTEIN NYNRIN-LIKE"/>
    <property type="match status" value="1"/>
</dbReference>
<gene>
    <name evidence="2" type="ORF">PARMNEM_LOCUS10193</name>
</gene>
<dbReference type="FunFam" id="3.30.70.270:FF:000003">
    <property type="entry name" value="Transposon Ty3-G Gag-Pol polyprotein"/>
    <property type="match status" value="1"/>
</dbReference>
<name>A0AAV1L416_9NEOP</name>
<dbReference type="AlphaFoldDB" id="A0AAV1L416"/>
<dbReference type="InterPro" id="IPR000477">
    <property type="entry name" value="RT_dom"/>
</dbReference>
<dbReference type="GO" id="GO:0071897">
    <property type="term" value="P:DNA biosynthetic process"/>
    <property type="evidence" value="ECO:0007669"/>
    <property type="project" value="UniProtKB-ARBA"/>
</dbReference>
<dbReference type="SUPFAM" id="SSF56672">
    <property type="entry name" value="DNA/RNA polymerases"/>
    <property type="match status" value="1"/>
</dbReference>
<dbReference type="PANTHER" id="PTHR37984">
    <property type="entry name" value="PROTEIN CBG26694"/>
    <property type="match status" value="1"/>
</dbReference>
<proteinExistence type="predicted"/>
<feature type="domain" description="Reverse transcriptase" evidence="1">
    <location>
        <begin position="1"/>
        <end position="104"/>
    </location>
</feature>
<comment type="caution">
    <text evidence="2">The sequence shown here is derived from an EMBL/GenBank/DDBJ whole genome shotgun (WGS) entry which is preliminary data.</text>
</comment>
<dbReference type="InterPro" id="IPR050951">
    <property type="entry name" value="Retrovirus_Pol_polyprotein"/>
</dbReference>
<dbReference type="Gene3D" id="3.30.70.270">
    <property type="match status" value="2"/>
</dbReference>
<dbReference type="Gene3D" id="3.10.10.10">
    <property type="entry name" value="HIV Type 1 Reverse Transcriptase, subunit A, domain 1"/>
    <property type="match status" value="1"/>
</dbReference>
<dbReference type="PROSITE" id="PS50878">
    <property type="entry name" value="RT_POL"/>
    <property type="match status" value="1"/>
</dbReference>
<evidence type="ECO:0000313" key="3">
    <source>
        <dbReference type="Proteomes" id="UP001314205"/>
    </source>
</evidence>
<evidence type="ECO:0000313" key="2">
    <source>
        <dbReference type="EMBL" id="CAK1589740.1"/>
    </source>
</evidence>